<dbReference type="InterPro" id="IPR002932">
    <property type="entry name" value="Glu_synthdom"/>
</dbReference>
<dbReference type="InterPro" id="IPR013785">
    <property type="entry name" value="Aldolase_TIM"/>
</dbReference>
<dbReference type="SUPFAM" id="SSF51395">
    <property type="entry name" value="FMN-linked oxidoreductases"/>
    <property type="match status" value="1"/>
</dbReference>
<evidence type="ECO:0000256" key="1">
    <source>
        <dbReference type="ARBA" id="ARBA00009716"/>
    </source>
</evidence>
<protein>
    <submittedName>
        <fullName evidence="4">Glutamate synthase family protein</fullName>
    </submittedName>
</protein>
<dbReference type="GO" id="GO:0006537">
    <property type="term" value="P:glutamate biosynthetic process"/>
    <property type="evidence" value="ECO:0007669"/>
    <property type="project" value="InterPro"/>
</dbReference>
<evidence type="ECO:0000259" key="3">
    <source>
        <dbReference type="Pfam" id="PF01645"/>
    </source>
</evidence>
<sequence length="542" mass="58485">MKACGSVGRMKKRTLAALVPAVAAAGIAVQDLLQKEHALRRNFPVLARARYLLESIGPELRQYIITSNDAERPFSRDQRRWVYTSAKKENNYFAFGTDNDTENATYPIIKQATFSDVVPASPIHLRDIEVPGAKVLGGPRGRRHAFRPASVVNVSAMSFGALSPQAVEAMNKAAKIADFLHNTGEGGLSDHHRHGGDLVFQVGTGYFGCRDEHGNFDLARLADVVASGPVRAIEIKLSQGAKPGLGGHLPGAKVNAEIARIRGVEQGKDVASPSRHTAFRNVDEMLDVVERIADATGLPVGIKSAVGEIGFWETLADRMADGQRGVDFIAIDGGEGGTGAAPLVFADHVSFPFRTGFARVYGLFAQRGMSDRVTWIGSGKLGLPANAIVAFALGVDLLSVAREPMLAIGCIQAQKCHTDRCPTGVATQDPWLAHGLDPEQKSHRLANYVLTLRRDLLKVSEAAGVRHPAMLGPDHVEILDGDRGHRTLREVYGYQDGWGVPGPDIVADIDDYMRPYDDLPGTDRVVEHAPLKLATEPNQATE</sequence>
<keyword evidence="5" id="KW-1185">Reference proteome</keyword>
<dbReference type="KEGG" id="msp:Mspyr1_52020"/>
<dbReference type="EMBL" id="CP002385">
    <property type="protein sequence ID" value="ADU01729.1"/>
    <property type="molecule type" value="Genomic_DNA"/>
</dbReference>
<dbReference type="PANTHER" id="PTHR43819:SF1">
    <property type="entry name" value="ARCHAEAL-TYPE GLUTAMATE SYNTHASE [NADPH]"/>
    <property type="match status" value="1"/>
</dbReference>
<dbReference type="PANTHER" id="PTHR43819">
    <property type="entry name" value="ARCHAEAL-TYPE GLUTAMATE SYNTHASE [NADPH]"/>
    <property type="match status" value="1"/>
</dbReference>
<dbReference type="GO" id="GO:0015930">
    <property type="term" value="F:glutamate synthase activity"/>
    <property type="evidence" value="ECO:0007669"/>
    <property type="project" value="InterPro"/>
</dbReference>
<dbReference type="CDD" id="cd02808">
    <property type="entry name" value="GltS_FMN"/>
    <property type="match status" value="1"/>
</dbReference>
<reference evidence="4 5" key="1">
    <citation type="journal article" date="2011" name="Stand. Genomic Sci.">
        <title>Complete genome sequence of Mycobacterium sp. strain (Spyr1) and reclassification to Mycobacterium gilvum Spyr1.</title>
        <authorList>
            <person name="Kallimanis A."/>
            <person name="Karabika E."/>
            <person name="Mavromatis K."/>
            <person name="Lapidus A."/>
            <person name="Labutti K.M."/>
            <person name="Liolios K."/>
            <person name="Ivanova N."/>
            <person name="Goodwin L."/>
            <person name="Woyke T."/>
            <person name="Velentzas A.D."/>
            <person name="Perisynakis A."/>
            <person name="Ouzounis C.C."/>
            <person name="Kyrpides N.C."/>
            <person name="Koukkou A.I."/>
            <person name="Drainas C."/>
        </authorList>
    </citation>
    <scope>NUCLEOTIDE SEQUENCE [LARGE SCALE GENOMIC DNA]</scope>
    <source>
        <strain evidence="5">DSM 45189 / LMG 24558 / Spyr1</strain>
    </source>
</reference>
<organism evidence="4 5">
    <name type="scientific">Mycolicibacterium gilvum (strain DSM 45189 / LMG 24558 / Spyr1)</name>
    <name type="common">Mycobacterium gilvum</name>
    <dbReference type="NCBI Taxonomy" id="278137"/>
    <lineage>
        <taxon>Bacteria</taxon>
        <taxon>Bacillati</taxon>
        <taxon>Actinomycetota</taxon>
        <taxon>Actinomycetes</taxon>
        <taxon>Mycobacteriales</taxon>
        <taxon>Mycobacteriaceae</taxon>
        <taxon>Mycolicibacterium</taxon>
    </lineage>
</organism>
<evidence type="ECO:0000313" key="5">
    <source>
        <dbReference type="Proteomes" id="UP000008916"/>
    </source>
</evidence>
<name>E6TPH9_MYCSR</name>
<dbReference type="Proteomes" id="UP000008916">
    <property type="component" value="Chromosome"/>
</dbReference>
<dbReference type="HOGENOM" id="CLU_026563_1_1_11"/>
<dbReference type="AlphaFoldDB" id="E6TPH9"/>
<dbReference type="PIRSF" id="PIRSF006429">
    <property type="entry name" value="GOGAT_lg_2"/>
    <property type="match status" value="1"/>
</dbReference>
<feature type="domain" description="Glutamate synthase" evidence="3">
    <location>
        <begin position="150"/>
        <end position="465"/>
    </location>
</feature>
<dbReference type="Gene3D" id="3.20.20.70">
    <property type="entry name" value="Aldolase class I"/>
    <property type="match status" value="1"/>
</dbReference>
<gene>
    <name evidence="4" type="ordered locus">Mspyr1_52020</name>
</gene>
<evidence type="ECO:0000256" key="2">
    <source>
        <dbReference type="PIRNR" id="PIRNR006429"/>
    </source>
</evidence>
<comment type="similarity">
    <text evidence="1 2">Belongs to the glutamate synthase family.</text>
</comment>
<proteinExistence type="inferred from homology"/>
<dbReference type="Pfam" id="PF01645">
    <property type="entry name" value="Glu_synthase"/>
    <property type="match status" value="1"/>
</dbReference>
<dbReference type="InterPro" id="IPR024188">
    <property type="entry name" value="GltB"/>
</dbReference>
<evidence type="ECO:0000313" key="4">
    <source>
        <dbReference type="EMBL" id="ADU01729.1"/>
    </source>
</evidence>
<accession>E6TPH9</accession>